<dbReference type="OrthoDB" id="3108144at2759"/>
<organism evidence="1 2">
    <name type="scientific">Panaeolus cyanescens</name>
    <dbReference type="NCBI Taxonomy" id="181874"/>
    <lineage>
        <taxon>Eukaryota</taxon>
        <taxon>Fungi</taxon>
        <taxon>Dikarya</taxon>
        <taxon>Basidiomycota</taxon>
        <taxon>Agaricomycotina</taxon>
        <taxon>Agaricomycetes</taxon>
        <taxon>Agaricomycetidae</taxon>
        <taxon>Agaricales</taxon>
        <taxon>Agaricineae</taxon>
        <taxon>Galeropsidaceae</taxon>
        <taxon>Panaeolus</taxon>
    </lineage>
</organism>
<keyword evidence="2" id="KW-1185">Reference proteome</keyword>
<gene>
    <name evidence="1" type="ORF">CVT24_002741</name>
</gene>
<dbReference type="EMBL" id="NHTK01005457">
    <property type="protein sequence ID" value="PPQ78595.1"/>
    <property type="molecule type" value="Genomic_DNA"/>
</dbReference>
<evidence type="ECO:0008006" key="3">
    <source>
        <dbReference type="Google" id="ProtNLM"/>
    </source>
</evidence>
<accession>A0A409WJC0</accession>
<reference evidence="1 2" key="1">
    <citation type="journal article" date="2018" name="Evol. Lett.">
        <title>Horizontal gene cluster transfer increased hallucinogenic mushroom diversity.</title>
        <authorList>
            <person name="Reynolds H.T."/>
            <person name="Vijayakumar V."/>
            <person name="Gluck-Thaler E."/>
            <person name="Korotkin H.B."/>
            <person name="Matheny P.B."/>
            <person name="Slot J.C."/>
        </authorList>
    </citation>
    <scope>NUCLEOTIDE SEQUENCE [LARGE SCALE GENOMIC DNA]</scope>
    <source>
        <strain evidence="1 2">2629</strain>
    </source>
</reference>
<proteinExistence type="predicted"/>
<dbReference type="Proteomes" id="UP000284842">
    <property type="component" value="Unassembled WGS sequence"/>
</dbReference>
<sequence length="441" mass="50755">MQLPHEVIDLVLGLLANDPSGPEIEAIKAFSLTSSTIHAICGPHLYSSIYFCLHSALFPDQEDYLQPDIYYPRCEISVAQFRQIQTKKPWINHRVKRLGIVIFDERQWLKHRQWWSDLEEILIELQHDNIEWFKLYTNSYGQSQTSPSALSGPISKILKSPVLSTLHLYCVRNFPFYHLFAAPSKLQHLDIGNTYVDSDLGQSESSVPFKSQIKLDSLTLRWGCHQNIITIGTWDSMQQMSFIDPLVDVSSLSSFAMRLTHGDRERDIALTCLILDSAKNIERFTLHSSTHEFELCKPTSLASSIERQSATLHTLALTWRFIHIFPVLSHVPELLEIGPKLFNVRHIQLQILFPTTLPPNIRQGPVWNEDEWVRLSSSLSRFPALRSLDLCMGVTEPRHPKSRAMQKLAEEWLEKAQNMISEQLDPNVVSMQFTRSVKFRL</sequence>
<protein>
    <recommendedName>
        <fullName evidence="3">F-box domain-containing protein</fullName>
    </recommendedName>
</protein>
<dbReference type="InParanoid" id="A0A409WJC0"/>
<name>A0A409WJC0_9AGAR</name>
<evidence type="ECO:0000313" key="1">
    <source>
        <dbReference type="EMBL" id="PPQ78595.1"/>
    </source>
</evidence>
<comment type="caution">
    <text evidence="1">The sequence shown here is derived from an EMBL/GenBank/DDBJ whole genome shotgun (WGS) entry which is preliminary data.</text>
</comment>
<evidence type="ECO:0000313" key="2">
    <source>
        <dbReference type="Proteomes" id="UP000284842"/>
    </source>
</evidence>
<dbReference type="AlphaFoldDB" id="A0A409WJC0"/>